<dbReference type="EMBL" id="CP006990">
    <property type="protein sequence ID" value="AIC30988.1"/>
    <property type="molecule type" value="Genomic_DNA"/>
</dbReference>
<gene>
    <name evidence="1" type="ORF">IE4771_PD00433</name>
</gene>
<keyword evidence="1" id="KW-0614">Plasmid</keyword>
<geneLocation type="plasmid" evidence="1 2">
    <name>pRetIE4771d</name>
</geneLocation>
<dbReference type="KEGG" id="rei:IE4771_PD00433"/>
<dbReference type="AlphaFoldDB" id="A0A060I7P3"/>
<proteinExistence type="predicted"/>
<name>A0A060I7P3_RHIET</name>
<reference evidence="1 2" key="1">
    <citation type="submission" date="2013-12" db="EMBL/GenBank/DDBJ databases">
        <title>Complete genome sequence of Rhizobium etli bv. mimosae IE4771.</title>
        <authorList>
            <person name="Bustos P."/>
            <person name="Santamaria R.I."/>
            <person name="Lozano L."/>
            <person name="Ormeno-Orrillo E."/>
            <person name="Rogel M.A."/>
            <person name="Romero D."/>
            <person name="Cevallos M.A."/>
            <person name="Martinez-Romero E."/>
            <person name="Gonzalez V."/>
        </authorList>
    </citation>
    <scope>NUCLEOTIDE SEQUENCE [LARGE SCALE GENOMIC DNA]</scope>
    <source>
        <strain evidence="1 2">IE4771</strain>
        <plasmid evidence="2">Plasmid pRetIE4771d</plasmid>
    </source>
</reference>
<sequence>MRLLQHGRRALPFRSCETLLTSTQVQVEAAGYANGKDKLADGFGEFLRNEVRRTLNARAEGGPEFDDEDSPPSREFISEYWKGRERDFE</sequence>
<organism evidence="1 2">
    <name type="scientific">Rhizobium etli bv. mimosae str. IE4771</name>
    <dbReference type="NCBI Taxonomy" id="1432050"/>
    <lineage>
        <taxon>Bacteria</taxon>
        <taxon>Pseudomonadati</taxon>
        <taxon>Pseudomonadota</taxon>
        <taxon>Alphaproteobacteria</taxon>
        <taxon>Hyphomicrobiales</taxon>
        <taxon>Rhizobiaceae</taxon>
        <taxon>Rhizobium/Agrobacterium group</taxon>
        <taxon>Rhizobium</taxon>
    </lineage>
</organism>
<evidence type="ECO:0000313" key="2">
    <source>
        <dbReference type="Proteomes" id="UP000027180"/>
    </source>
</evidence>
<dbReference type="HOGENOM" id="CLU_189196_0_0_5"/>
<dbReference type="Proteomes" id="UP000027180">
    <property type="component" value="Plasmid pRetIE4771d"/>
</dbReference>
<evidence type="ECO:0000313" key="1">
    <source>
        <dbReference type="EMBL" id="AIC30988.1"/>
    </source>
</evidence>
<accession>A0A060I7P3</accession>
<protein>
    <submittedName>
        <fullName evidence="1">Uncharacterized protein</fullName>
    </submittedName>
</protein>